<evidence type="ECO:0000256" key="6">
    <source>
        <dbReference type="ARBA" id="ARBA00066629"/>
    </source>
</evidence>
<evidence type="ECO:0000256" key="9">
    <source>
        <dbReference type="PIRNR" id="PIRNR006444"/>
    </source>
</evidence>
<dbReference type="InterPro" id="IPR042099">
    <property type="entry name" value="ANL_N_sf"/>
</dbReference>
<dbReference type="PANTHER" id="PTHR43845:SF1">
    <property type="entry name" value="BLR5969 PROTEIN"/>
    <property type="match status" value="1"/>
</dbReference>
<proteinExistence type="inferred from homology"/>
<evidence type="ECO:0000256" key="4">
    <source>
        <dbReference type="ARBA" id="ARBA00060591"/>
    </source>
</evidence>
<comment type="function">
    <text evidence="9">Catalyzes the activation of phenylacetic acid (PA) to phenylacetyl-CoA (PA-CoA).</text>
</comment>
<evidence type="ECO:0000256" key="5">
    <source>
        <dbReference type="ARBA" id="ARBA00061566"/>
    </source>
</evidence>
<dbReference type="AlphaFoldDB" id="A0A1B7LGS6"/>
<evidence type="ECO:0000259" key="10">
    <source>
        <dbReference type="Pfam" id="PF00501"/>
    </source>
</evidence>
<dbReference type="UniPathway" id="UPA00930"/>
<sequence length="424" mass="47531">MSLDNLRQLQLDKFKRQVKRVYENKVFHQRFKEAGLEPGDIQNWDDLKKVPFTGKQDLREYYPTGLVSGNWDDVVRVHMTSGTTGVPVSMVYTRNDLAVWGECMARNFTAAGVTKKDVVQQAHGYGLFTGGLGFHYGLERVGAKVIPTGSGGSKRQLQLMREWGTTVFTGTPTYALYLGEIAREMGIDPVEDLQLRIGCHGGEPCSDEMRERINERLGYTAHGGGMRRCYGLTEMGGPMAMDCAYVSGIHVWGDHFLLEVLDPETLTDVSPGQPGEIVLSNLSFEAMPILRYRTGDRAVIDETPCPCGRTHPRIVRFLGRVDDMLLVSGTNVFPSQIECVLLQYRELSENWQIVVGERKGLHTLKVEVEPAGDFNPAESFVELLEKELHDFLEITCRVEIKSPGTLPRYEGKAVRVVDERKVSL</sequence>
<feature type="domain" description="AMP-dependent synthetase/ligase" evidence="10">
    <location>
        <begin position="66"/>
        <end position="280"/>
    </location>
</feature>
<accession>A0A1B7LGS6</accession>
<gene>
    <name evidence="12" type="ORF">A6M21_06925</name>
</gene>
<dbReference type="Pfam" id="PF00501">
    <property type="entry name" value="AMP-binding"/>
    <property type="match status" value="1"/>
</dbReference>
<comment type="pathway">
    <text evidence="4 9">Aromatic compound metabolism; phenylacetate degradation.</text>
</comment>
<dbReference type="SUPFAM" id="SSF56801">
    <property type="entry name" value="Acetyl-CoA synthetase-like"/>
    <property type="match status" value="1"/>
</dbReference>
<evidence type="ECO:0000256" key="8">
    <source>
        <dbReference type="ARBA" id="ARBA00075111"/>
    </source>
</evidence>
<dbReference type="CDD" id="cd05913">
    <property type="entry name" value="PaaK"/>
    <property type="match status" value="1"/>
</dbReference>
<evidence type="ECO:0000313" key="12">
    <source>
        <dbReference type="EMBL" id="OAT85305.1"/>
    </source>
</evidence>
<dbReference type="EMBL" id="LYVF01000069">
    <property type="protein sequence ID" value="OAT85305.1"/>
    <property type="molecule type" value="Genomic_DNA"/>
</dbReference>
<dbReference type="PANTHER" id="PTHR43845">
    <property type="entry name" value="BLR5969 PROTEIN"/>
    <property type="match status" value="1"/>
</dbReference>
<evidence type="ECO:0000256" key="2">
    <source>
        <dbReference type="ARBA" id="ARBA00022598"/>
    </source>
</evidence>
<protein>
    <recommendedName>
        <fullName evidence="7 9">Phenylacetate-coenzyme A ligase</fullName>
        <ecNumber evidence="6 9">6.2.1.30</ecNumber>
    </recommendedName>
    <alternativeName>
        <fullName evidence="8 9">Phenylacetyl-CoA ligase</fullName>
    </alternativeName>
</protein>
<dbReference type="InterPro" id="IPR028154">
    <property type="entry name" value="AMP-dep_Lig_C"/>
</dbReference>
<dbReference type="FunFam" id="3.40.50.12780:FF:000016">
    <property type="entry name" value="Phenylacetate-coenzyme A ligase"/>
    <property type="match status" value="1"/>
</dbReference>
<dbReference type="PIRSF" id="PIRSF006444">
    <property type="entry name" value="PaaK"/>
    <property type="match status" value="1"/>
</dbReference>
<dbReference type="GO" id="GO:0000166">
    <property type="term" value="F:nucleotide binding"/>
    <property type="evidence" value="ECO:0007669"/>
    <property type="project" value="UniProtKB-KW"/>
</dbReference>
<evidence type="ECO:0000256" key="1">
    <source>
        <dbReference type="ARBA" id="ARBA00011245"/>
    </source>
</evidence>
<evidence type="ECO:0000313" key="13">
    <source>
        <dbReference type="Proteomes" id="UP000078532"/>
    </source>
</evidence>
<comment type="similarity">
    <text evidence="5 9">Belongs to the phenylacetyl-CoA ligase family.</text>
</comment>
<dbReference type="STRING" id="1838280.A6M21_06925"/>
<dbReference type="GO" id="GO:0047475">
    <property type="term" value="F:phenylacetate-CoA ligase activity"/>
    <property type="evidence" value="ECO:0007669"/>
    <property type="project" value="UniProtKB-EC"/>
</dbReference>
<dbReference type="Gene3D" id="3.30.300.30">
    <property type="match status" value="1"/>
</dbReference>
<keyword evidence="13" id="KW-1185">Reference proteome</keyword>
<comment type="caution">
    <text evidence="12">The sequence shown here is derived from an EMBL/GenBank/DDBJ whole genome shotgun (WGS) entry which is preliminary data.</text>
</comment>
<comment type="catalytic activity">
    <reaction evidence="9">
        <text>2-phenylacetate + ATP + CoA = phenylacetyl-CoA + AMP + diphosphate</text>
        <dbReference type="Rhea" id="RHEA:20956"/>
        <dbReference type="ChEBI" id="CHEBI:18401"/>
        <dbReference type="ChEBI" id="CHEBI:30616"/>
        <dbReference type="ChEBI" id="CHEBI:33019"/>
        <dbReference type="ChEBI" id="CHEBI:57287"/>
        <dbReference type="ChEBI" id="CHEBI:57390"/>
        <dbReference type="ChEBI" id="CHEBI:456215"/>
        <dbReference type="EC" id="6.2.1.30"/>
    </reaction>
</comment>
<keyword evidence="2 9" id="KW-0436">Ligase</keyword>
<keyword evidence="3 9" id="KW-0547">Nucleotide-binding</keyword>
<dbReference type="Gene3D" id="3.40.50.12780">
    <property type="entry name" value="N-terminal domain of ligase-like"/>
    <property type="match status" value="1"/>
</dbReference>
<dbReference type="Pfam" id="PF14535">
    <property type="entry name" value="AMP-binding_C_2"/>
    <property type="match status" value="1"/>
</dbReference>
<reference evidence="12 13" key="1">
    <citation type="submission" date="2016-04" db="EMBL/GenBank/DDBJ databases">
        <authorList>
            <person name="Evans L.H."/>
            <person name="Alamgir A."/>
            <person name="Owens N."/>
            <person name="Weber N.D."/>
            <person name="Virtaneva K."/>
            <person name="Barbian K."/>
            <person name="Babar A."/>
            <person name="Rosenke K."/>
        </authorList>
    </citation>
    <scope>NUCLEOTIDE SEQUENCE [LARGE SCALE GENOMIC DNA]</scope>
    <source>
        <strain evidence="12 13">LMa1</strain>
    </source>
</reference>
<evidence type="ECO:0000256" key="3">
    <source>
        <dbReference type="ARBA" id="ARBA00022741"/>
    </source>
</evidence>
<dbReference type="InterPro" id="IPR000873">
    <property type="entry name" value="AMP-dep_synth/lig_dom"/>
</dbReference>
<evidence type="ECO:0000259" key="11">
    <source>
        <dbReference type="Pfam" id="PF14535"/>
    </source>
</evidence>
<evidence type="ECO:0000256" key="7">
    <source>
        <dbReference type="ARBA" id="ARBA00068695"/>
    </source>
</evidence>
<dbReference type="Proteomes" id="UP000078532">
    <property type="component" value="Unassembled WGS sequence"/>
</dbReference>
<organism evidence="12 13">
    <name type="scientific">Desulfotomaculum copahuensis</name>
    <dbReference type="NCBI Taxonomy" id="1838280"/>
    <lineage>
        <taxon>Bacteria</taxon>
        <taxon>Bacillati</taxon>
        <taxon>Bacillota</taxon>
        <taxon>Clostridia</taxon>
        <taxon>Eubacteriales</taxon>
        <taxon>Desulfotomaculaceae</taxon>
        <taxon>Desulfotomaculum</taxon>
    </lineage>
</organism>
<dbReference type="InterPro" id="IPR045851">
    <property type="entry name" value="AMP-bd_C_sf"/>
</dbReference>
<feature type="domain" description="AMP-dependent ligase C-terminal" evidence="11">
    <location>
        <begin position="329"/>
        <end position="420"/>
    </location>
</feature>
<dbReference type="EC" id="6.2.1.30" evidence="6 9"/>
<dbReference type="InterPro" id="IPR011880">
    <property type="entry name" value="PA_CoA_ligase"/>
</dbReference>
<name>A0A1B7LGS6_9FIRM</name>
<dbReference type="GO" id="GO:0010124">
    <property type="term" value="P:phenylacetate catabolic process"/>
    <property type="evidence" value="ECO:0007669"/>
    <property type="project" value="UniProtKB-UniRule"/>
</dbReference>
<comment type="subunit">
    <text evidence="1">Monomer.</text>
</comment>